<proteinExistence type="inferred from homology"/>
<dbReference type="Gene3D" id="3.40.50.2300">
    <property type="match status" value="2"/>
</dbReference>
<dbReference type="InterPro" id="IPR015683">
    <property type="entry name" value="Ionotropic_Glu_rcpt"/>
</dbReference>
<dbReference type="PANTHER" id="PTHR18966">
    <property type="entry name" value="IONOTROPIC GLUTAMATE RECEPTOR"/>
    <property type="match status" value="1"/>
</dbReference>
<name>A0A833VET0_9POAL</name>
<evidence type="ECO:0000256" key="8">
    <source>
        <dbReference type="ARBA" id="ARBA00023136"/>
    </source>
</evidence>
<keyword evidence="5" id="KW-0732">Signal</keyword>
<keyword evidence="7 13" id="KW-0406">Ion transport</keyword>
<evidence type="ECO:0000313" key="16">
    <source>
        <dbReference type="EMBL" id="KAF3336822.1"/>
    </source>
</evidence>
<dbReference type="Pfam" id="PF10613">
    <property type="entry name" value="Lig_chan-Glu_bd"/>
    <property type="match status" value="1"/>
</dbReference>
<dbReference type="GO" id="GO:0015276">
    <property type="term" value="F:ligand-gated monoatomic ion channel activity"/>
    <property type="evidence" value="ECO:0007669"/>
    <property type="project" value="InterPro"/>
</dbReference>
<dbReference type="SUPFAM" id="SSF53822">
    <property type="entry name" value="Periplasmic binding protein-like I"/>
    <property type="match status" value="1"/>
</dbReference>
<comment type="similarity">
    <text evidence="2 13">Belongs to the glutamate-gated ion channel (TC 1.A.10.1) family.</text>
</comment>
<dbReference type="Pfam" id="PF00060">
    <property type="entry name" value="Lig_chan"/>
    <property type="match status" value="1"/>
</dbReference>
<evidence type="ECO:0000256" key="11">
    <source>
        <dbReference type="ARBA" id="ARBA00023286"/>
    </source>
</evidence>
<evidence type="ECO:0000256" key="6">
    <source>
        <dbReference type="ARBA" id="ARBA00022989"/>
    </source>
</evidence>
<evidence type="ECO:0000313" key="17">
    <source>
        <dbReference type="Proteomes" id="UP000623129"/>
    </source>
</evidence>
<evidence type="ECO:0000259" key="15">
    <source>
        <dbReference type="SMART" id="SM00079"/>
    </source>
</evidence>
<organism evidence="16 17">
    <name type="scientific">Carex littledalei</name>
    <dbReference type="NCBI Taxonomy" id="544730"/>
    <lineage>
        <taxon>Eukaryota</taxon>
        <taxon>Viridiplantae</taxon>
        <taxon>Streptophyta</taxon>
        <taxon>Embryophyta</taxon>
        <taxon>Tracheophyta</taxon>
        <taxon>Spermatophyta</taxon>
        <taxon>Magnoliopsida</taxon>
        <taxon>Liliopsida</taxon>
        <taxon>Poales</taxon>
        <taxon>Cyperaceae</taxon>
        <taxon>Cyperoideae</taxon>
        <taxon>Cariceae</taxon>
        <taxon>Carex</taxon>
        <taxon>Carex subgen. Euthyceras</taxon>
    </lineage>
</organism>
<accession>A0A833VET0</accession>
<gene>
    <name evidence="16" type="ORF">FCM35_KLT19408</name>
</gene>
<keyword evidence="10" id="KW-0325">Glycoprotein</keyword>
<dbReference type="InterPro" id="IPR019594">
    <property type="entry name" value="Glu/Gly-bd"/>
</dbReference>
<dbReference type="InterPro" id="IPR017103">
    <property type="entry name" value="Iontropic_Glu_rcpt_pln"/>
</dbReference>
<keyword evidence="6 14" id="KW-1133">Transmembrane helix</keyword>
<dbReference type="OrthoDB" id="5984008at2759"/>
<dbReference type="InterPro" id="IPR001828">
    <property type="entry name" value="ANF_lig-bd_rcpt"/>
</dbReference>
<keyword evidence="17" id="KW-1185">Reference proteome</keyword>
<comment type="subcellular location">
    <subcellularLocation>
        <location evidence="1">Membrane</location>
        <topology evidence="1">Multi-pass membrane protein</topology>
    </subcellularLocation>
</comment>
<evidence type="ECO:0000256" key="13">
    <source>
        <dbReference type="PIRNR" id="PIRNR037090"/>
    </source>
</evidence>
<dbReference type="GO" id="GO:0016020">
    <property type="term" value="C:membrane"/>
    <property type="evidence" value="ECO:0007669"/>
    <property type="project" value="UniProtKB-SubCell"/>
</dbReference>
<keyword evidence="12 13" id="KW-0407">Ion channel</keyword>
<dbReference type="SUPFAM" id="SSF53850">
    <property type="entry name" value="Periplasmic binding protein-like II"/>
    <property type="match status" value="1"/>
</dbReference>
<dbReference type="PIRSF" id="PIRSF037090">
    <property type="entry name" value="Iontro_Glu-like_rcpt_pln"/>
    <property type="match status" value="1"/>
</dbReference>
<keyword evidence="4 14" id="KW-0812">Transmembrane</keyword>
<keyword evidence="11 13" id="KW-1071">Ligand-gated ion channel</keyword>
<feature type="transmembrane region" description="Helical" evidence="14">
    <location>
        <begin position="725"/>
        <end position="748"/>
    </location>
</feature>
<dbReference type="AlphaFoldDB" id="A0A833VET0"/>
<evidence type="ECO:0000256" key="9">
    <source>
        <dbReference type="ARBA" id="ARBA00023170"/>
    </source>
</evidence>
<dbReference type="SMART" id="SM00079">
    <property type="entry name" value="PBPe"/>
    <property type="match status" value="1"/>
</dbReference>
<feature type="transmembrane region" description="Helical" evidence="14">
    <location>
        <begin position="515"/>
        <end position="533"/>
    </location>
</feature>
<feature type="domain" description="Ionotropic glutamate receptor C-terminal" evidence="15">
    <location>
        <begin position="352"/>
        <end position="711"/>
    </location>
</feature>
<evidence type="ECO:0000256" key="4">
    <source>
        <dbReference type="ARBA" id="ARBA00022692"/>
    </source>
</evidence>
<dbReference type="Proteomes" id="UP000623129">
    <property type="component" value="Unassembled WGS sequence"/>
</dbReference>
<dbReference type="InterPro" id="IPR028082">
    <property type="entry name" value="Peripla_BP_I"/>
</dbReference>
<comment type="function">
    <text evidence="13">Glutamate-gated receptor that probably acts as non-selective cation channel.</text>
</comment>
<evidence type="ECO:0000256" key="12">
    <source>
        <dbReference type="ARBA" id="ARBA00023303"/>
    </source>
</evidence>
<evidence type="ECO:0000256" key="10">
    <source>
        <dbReference type="ARBA" id="ARBA00023180"/>
    </source>
</evidence>
<evidence type="ECO:0000256" key="14">
    <source>
        <dbReference type="SAM" id="Phobius"/>
    </source>
</evidence>
<protein>
    <recommendedName>
        <fullName evidence="13">Glutamate receptor</fullName>
    </recommendedName>
</protein>
<dbReference type="Pfam" id="PF01094">
    <property type="entry name" value="ANF_receptor"/>
    <property type="match status" value="1"/>
</dbReference>
<evidence type="ECO:0000256" key="1">
    <source>
        <dbReference type="ARBA" id="ARBA00004141"/>
    </source>
</evidence>
<keyword evidence="9 13" id="KW-0675">Receptor</keyword>
<evidence type="ECO:0000256" key="3">
    <source>
        <dbReference type="ARBA" id="ARBA00022448"/>
    </source>
</evidence>
<comment type="caution">
    <text evidence="16">The sequence shown here is derived from an EMBL/GenBank/DDBJ whole genome shotgun (WGS) entry which is preliminary data.</text>
</comment>
<evidence type="ECO:0000256" key="5">
    <source>
        <dbReference type="ARBA" id="ARBA00022729"/>
    </source>
</evidence>
<reference evidence="16" key="1">
    <citation type="submission" date="2020-01" db="EMBL/GenBank/DDBJ databases">
        <title>Genome sequence of Kobresia littledalei, the first chromosome-level genome in the family Cyperaceae.</title>
        <authorList>
            <person name="Qu G."/>
        </authorList>
    </citation>
    <scope>NUCLEOTIDE SEQUENCE</scope>
    <source>
        <strain evidence="16">C.B.Clarke</strain>
        <tissue evidence="16">Leaf</tissue>
    </source>
</reference>
<feature type="transmembrane region" description="Helical" evidence="14">
    <location>
        <begin position="485"/>
        <end position="503"/>
    </location>
</feature>
<evidence type="ECO:0000256" key="7">
    <source>
        <dbReference type="ARBA" id="ARBA00023065"/>
    </source>
</evidence>
<keyword evidence="3 13" id="KW-0813">Transport</keyword>
<dbReference type="CDD" id="cd13686">
    <property type="entry name" value="GluR_Plant"/>
    <property type="match status" value="1"/>
</dbReference>
<keyword evidence="8 13" id="KW-0472">Membrane</keyword>
<dbReference type="InterPro" id="IPR001320">
    <property type="entry name" value="Iontro_rcpt_C"/>
</dbReference>
<dbReference type="EMBL" id="SWLB01000007">
    <property type="protein sequence ID" value="KAF3336822.1"/>
    <property type="molecule type" value="Genomic_DNA"/>
</dbReference>
<dbReference type="Gene3D" id="1.10.287.70">
    <property type="match status" value="1"/>
</dbReference>
<feature type="transmembrane region" description="Helical" evidence="14">
    <location>
        <begin position="553"/>
        <end position="574"/>
    </location>
</feature>
<dbReference type="Gene3D" id="3.40.190.10">
    <property type="entry name" value="Periplasmic binding protein-like II"/>
    <property type="match status" value="2"/>
</dbReference>
<sequence>MGSANLVLHVRDSKGDAVTATAAALDLLNSVKVHLIIGPQNFDEAPHIAALATTAHVPVLSFSASDTSVSPFRFPFFIKTAPSDATQSQAIANLISTIRTNTIRTNGVVLIYEDSYQYGELVPSTDKDLGDSKIHRVLISSNINDEQIYDNLVSVMGMKGHVFLVHSSVHLASRLFKAAKVAGMLSDDYVWITTEFITSYLESTVDSSLFGSMHGVLGVKAHIRPSKKVRQFEQRWRLEFVMKYINHDTIRPTAYELWAYDTVWATAIAVNRAIEENCFGDGESLLELIRNTEFEGISGRFSIGKGGLNASKDYEIVAVGEEDRRFGVWTNKKGITWRRSLRSLLTAPVAGKLRIAIPGSVDPEFSIVLRVDRFNGTNSLLYVGGFVIDVFEAAVAELPYSLEYEYVPFVDAQGHRLGDYNELVRQVSLEQYDAAVGDITITANRSSMVDFTQSYLDSSVSMLVPLVGKSRSYAWSFLLPWTWDLWLLAALLCILTGFSLWFLERKTNESLKGKALEWRQIYNILYFSFYLPVSSSGDNDPDLTRDISKMVLAVWTFVLFTLSASYTANLTTIFTADQLKPTVTSIRQLIKNQDYVGYLQSSYVKGMLLNMGFKESQLRPLTSFDQYSDALTKGSKNGGVAAVVDELPYVNLFFQYYCCNYTIPSEFSYKAGGFGFAFQKGSAVAHDLSTAILNLTESGKLADIQGKWFGYNSSDDTSSVPRQDALSYIGLFNITGIFSVLTMLISVFDVKKYLGMDSKGKQDNSLPSEPT</sequence>
<evidence type="ECO:0000256" key="2">
    <source>
        <dbReference type="ARBA" id="ARBA00008685"/>
    </source>
</evidence>